<proteinExistence type="predicted"/>
<dbReference type="Proteomes" id="UP000789702">
    <property type="component" value="Unassembled WGS sequence"/>
</dbReference>
<reference evidence="1" key="1">
    <citation type="submission" date="2021-06" db="EMBL/GenBank/DDBJ databases">
        <authorList>
            <person name="Kallberg Y."/>
            <person name="Tangrot J."/>
            <person name="Rosling A."/>
        </authorList>
    </citation>
    <scope>NUCLEOTIDE SEQUENCE</scope>
    <source>
        <strain evidence="1">IL203A</strain>
    </source>
</reference>
<feature type="non-terminal residue" evidence="1">
    <location>
        <position position="1"/>
    </location>
</feature>
<feature type="non-terminal residue" evidence="1">
    <location>
        <position position="97"/>
    </location>
</feature>
<evidence type="ECO:0000313" key="2">
    <source>
        <dbReference type="Proteomes" id="UP000789702"/>
    </source>
</evidence>
<name>A0ACA9QC70_9GLOM</name>
<evidence type="ECO:0000313" key="1">
    <source>
        <dbReference type="EMBL" id="CAG8746512.1"/>
    </source>
</evidence>
<accession>A0ACA9QC70</accession>
<protein>
    <submittedName>
        <fullName evidence="1">6029_t:CDS:1</fullName>
    </submittedName>
</protein>
<gene>
    <name evidence="1" type="ORF">DHETER_LOCUS14380</name>
</gene>
<keyword evidence="2" id="KW-1185">Reference proteome</keyword>
<dbReference type="EMBL" id="CAJVPU010043842">
    <property type="protein sequence ID" value="CAG8746512.1"/>
    <property type="molecule type" value="Genomic_DNA"/>
</dbReference>
<sequence>IEASFNILYNDSEVILSQNIYLGTLLSLFAYQIHMKASPNILYNNSKEAFIPYMAGYIPEYISSSTISRYISTKGWSFSIILYNIFEKDYPKYPNIP</sequence>
<comment type="caution">
    <text evidence="1">The sequence shown here is derived from an EMBL/GenBank/DDBJ whole genome shotgun (WGS) entry which is preliminary data.</text>
</comment>
<organism evidence="1 2">
    <name type="scientific">Dentiscutata heterogama</name>
    <dbReference type="NCBI Taxonomy" id="1316150"/>
    <lineage>
        <taxon>Eukaryota</taxon>
        <taxon>Fungi</taxon>
        <taxon>Fungi incertae sedis</taxon>
        <taxon>Mucoromycota</taxon>
        <taxon>Glomeromycotina</taxon>
        <taxon>Glomeromycetes</taxon>
        <taxon>Diversisporales</taxon>
        <taxon>Gigasporaceae</taxon>
        <taxon>Dentiscutata</taxon>
    </lineage>
</organism>